<feature type="transmembrane region" description="Helical" evidence="1">
    <location>
        <begin position="96"/>
        <end position="118"/>
    </location>
</feature>
<comment type="caution">
    <text evidence="2">The sequence shown here is derived from an EMBL/GenBank/DDBJ whole genome shotgun (WGS) entry which is preliminary data.</text>
</comment>
<accession>X6MCA4</accession>
<sequence>MMMQLSQNKGSSNSGIGNGKAAVNMESTMLASGIQQSVRNLVSVVEKPISNSINANNADDISLQQIVLRCTHEQQRDNETMEALILCCKEFSTPEFLYIFYIYDVYIFFCCCYVYVFLKLIKELTCRFCIMVTNEAIDDEKKSEDFKEIMMKPIQLNVVKNLRTWMKLCWEEDLANDKKVIQVLEVWMKQMQMDSNQYSGMDCLLIQCKINTNATKNTEASLVSKRRTNSQTKEKARIF</sequence>
<evidence type="ECO:0000313" key="2">
    <source>
        <dbReference type="EMBL" id="ETO11072.1"/>
    </source>
</evidence>
<dbReference type="Proteomes" id="UP000023152">
    <property type="component" value="Unassembled WGS sequence"/>
</dbReference>
<keyword evidence="3" id="KW-1185">Reference proteome</keyword>
<proteinExistence type="predicted"/>
<evidence type="ECO:0000256" key="1">
    <source>
        <dbReference type="SAM" id="Phobius"/>
    </source>
</evidence>
<reference evidence="2 3" key="1">
    <citation type="journal article" date="2013" name="Curr. Biol.">
        <title>The Genome of the Foraminiferan Reticulomyxa filosa.</title>
        <authorList>
            <person name="Glockner G."/>
            <person name="Hulsmann N."/>
            <person name="Schleicher M."/>
            <person name="Noegel A.A."/>
            <person name="Eichinger L."/>
            <person name="Gallinger C."/>
            <person name="Pawlowski J."/>
            <person name="Sierra R."/>
            <person name="Euteneuer U."/>
            <person name="Pillet L."/>
            <person name="Moustafa A."/>
            <person name="Platzer M."/>
            <person name="Groth M."/>
            <person name="Szafranski K."/>
            <person name="Schliwa M."/>
        </authorList>
    </citation>
    <scope>NUCLEOTIDE SEQUENCE [LARGE SCALE GENOMIC DNA]</scope>
</reference>
<keyword evidence="1" id="KW-1133">Transmembrane helix</keyword>
<protein>
    <submittedName>
        <fullName evidence="2">Uncharacterized protein</fullName>
    </submittedName>
</protein>
<dbReference type="InterPro" id="IPR023578">
    <property type="entry name" value="Ras_GEF_dom_sf"/>
</dbReference>
<gene>
    <name evidence="2" type="ORF">RFI_26304</name>
</gene>
<dbReference type="AlphaFoldDB" id="X6MCA4"/>
<keyword evidence="1" id="KW-0812">Transmembrane</keyword>
<organism evidence="2 3">
    <name type="scientific">Reticulomyxa filosa</name>
    <dbReference type="NCBI Taxonomy" id="46433"/>
    <lineage>
        <taxon>Eukaryota</taxon>
        <taxon>Sar</taxon>
        <taxon>Rhizaria</taxon>
        <taxon>Retaria</taxon>
        <taxon>Foraminifera</taxon>
        <taxon>Monothalamids</taxon>
        <taxon>Reticulomyxidae</taxon>
        <taxon>Reticulomyxa</taxon>
    </lineage>
</organism>
<dbReference type="EMBL" id="ASPP01022807">
    <property type="protein sequence ID" value="ETO11072.1"/>
    <property type="molecule type" value="Genomic_DNA"/>
</dbReference>
<name>X6MCA4_RETFI</name>
<dbReference type="SUPFAM" id="SSF48366">
    <property type="entry name" value="Ras GEF"/>
    <property type="match status" value="1"/>
</dbReference>
<keyword evidence="1" id="KW-0472">Membrane</keyword>
<evidence type="ECO:0000313" key="3">
    <source>
        <dbReference type="Proteomes" id="UP000023152"/>
    </source>
</evidence>